<organism evidence="2 3">
    <name type="scientific">Candidatus Kaiserbacteria bacterium RIFCSPHIGHO2_02_FULL_56_30</name>
    <dbReference type="NCBI Taxonomy" id="1798499"/>
    <lineage>
        <taxon>Bacteria</taxon>
        <taxon>Candidatus Kaiseribacteriota</taxon>
    </lineage>
</organism>
<protein>
    <submittedName>
        <fullName evidence="2">Uncharacterized protein</fullName>
    </submittedName>
</protein>
<comment type="caution">
    <text evidence="2">The sequence shown here is derived from an EMBL/GenBank/DDBJ whole genome shotgun (WGS) entry which is preliminary data.</text>
</comment>
<gene>
    <name evidence="2" type="ORF">A3C95_00620</name>
</gene>
<dbReference type="STRING" id="1798499.A3C95_00620"/>
<keyword evidence="1" id="KW-1133">Transmembrane helix</keyword>
<sequence>MRHRTWGEFFDWFFRFPGKFIDYLRCSGMLFFTQAIIGILHNGVFVPVRGEGWLAMAYACIAGGVIVELLLRILRFPPWLAFSTSAGAVLLVSVGMLPASLTQEILIIPGSILTLLLFSRGMEISRVKVKIR</sequence>
<feature type="transmembrane region" description="Helical" evidence="1">
    <location>
        <begin position="105"/>
        <end position="122"/>
    </location>
</feature>
<accession>A0A1F6E4H3</accession>
<feature type="transmembrane region" description="Helical" evidence="1">
    <location>
        <begin position="20"/>
        <end position="40"/>
    </location>
</feature>
<evidence type="ECO:0000256" key="1">
    <source>
        <dbReference type="SAM" id="Phobius"/>
    </source>
</evidence>
<keyword evidence="1" id="KW-0472">Membrane</keyword>
<reference evidence="2 3" key="1">
    <citation type="journal article" date="2016" name="Nat. Commun.">
        <title>Thousands of microbial genomes shed light on interconnected biogeochemical processes in an aquifer system.</title>
        <authorList>
            <person name="Anantharaman K."/>
            <person name="Brown C.T."/>
            <person name="Hug L.A."/>
            <person name="Sharon I."/>
            <person name="Castelle C.J."/>
            <person name="Probst A.J."/>
            <person name="Thomas B.C."/>
            <person name="Singh A."/>
            <person name="Wilkins M.J."/>
            <person name="Karaoz U."/>
            <person name="Brodie E.L."/>
            <person name="Williams K.H."/>
            <person name="Hubbard S.S."/>
            <person name="Banfield J.F."/>
        </authorList>
    </citation>
    <scope>NUCLEOTIDE SEQUENCE [LARGE SCALE GENOMIC DNA]</scope>
</reference>
<keyword evidence="1" id="KW-0812">Transmembrane</keyword>
<proteinExistence type="predicted"/>
<dbReference type="EMBL" id="MFLM01000014">
    <property type="protein sequence ID" value="OGG68122.1"/>
    <property type="molecule type" value="Genomic_DNA"/>
</dbReference>
<evidence type="ECO:0000313" key="2">
    <source>
        <dbReference type="EMBL" id="OGG68122.1"/>
    </source>
</evidence>
<name>A0A1F6E4H3_9BACT</name>
<dbReference type="Proteomes" id="UP000177107">
    <property type="component" value="Unassembled WGS sequence"/>
</dbReference>
<dbReference type="AlphaFoldDB" id="A0A1F6E4H3"/>
<feature type="transmembrane region" description="Helical" evidence="1">
    <location>
        <begin position="78"/>
        <end position="99"/>
    </location>
</feature>
<feature type="transmembrane region" description="Helical" evidence="1">
    <location>
        <begin position="52"/>
        <end position="71"/>
    </location>
</feature>
<evidence type="ECO:0000313" key="3">
    <source>
        <dbReference type="Proteomes" id="UP000177107"/>
    </source>
</evidence>